<feature type="domain" description="NAD(P)-binding" evidence="1">
    <location>
        <begin position="11"/>
        <end position="200"/>
    </location>
</feature>
<dbReference type="PANTHER" id="PTHR43355">
    <property type="entry name" value="FLAVIN REDUCTASE (NADPH)"/>
    <property type="match status" value="1"/>
</dbReference>
<reference evidence="3" key="1">
    <citation type="journal article" date="2019" name="Int. J. Syst. Evol. Microbiol.">
        <title>The Global Catalogue of Microorganisms (GCM) 10K type strain sequencing project: providing services to taxonomists for standard genome sequencing and annotation.</title>
        <authorList>
            <consortium name="The Broad Institute Genomics Platform"/>
            <consortium name="The Broad Institute Genome Sequencing Center for Infectious Disease"/>
            <person name="Wu L."/>
            <person name="Ma J."/>
        </authorList>
    </citation>
    <scope>NUCLEOTIDE SEQUENCE [LARGE SCALE GENOMIC DNA]</scope>
    <source>
        <strain evidence="3">KCTC 42107</strain>
    </source>
</reference>
<evidence type="ECO:0000313" key="3">
    <source>
        <dbReference type="Proteomes" id="UP001597480"/>
    </source>
</evidence>
<dbReference type="RefSeq" id="WP_379819891.1">
    <property type="nucleotide sequence ID" value="NZ_JBHUMD010000005.1"/>
</dbReference>
<dbReference type="InterPro" id="IPR036291">
    <property type="entry name" value="NAD(P)-bd_dom_sf"/>
</dbReference>
<dbReference type="SUPFAM" id="SSF51735">
    <property type="entry name" value="NAD(P)-binding Rossmann-fold domains"/>
    <property type="match status" value="1"/>
</dbReference>
<dbReference type="Pfam" id="PF13460">
    <property type="entry name" value="NAD_binding_10"/>
    <property type="match status" value="1"/>
</dbReference>
<sequence length="212" mass="23485">MKPTIKIAVIGGTGKAGSFLIKELKKQHIKFKAMVRNPENSNFSPEQFLKGNVSDYETVVSLLKDCDVVISMLGMGTSSNPSTIFTTATANIIKAMGEANIKRYIVITGLNVDTPSDDKGEKSKMATGWMMTHYPETTKNKQQEYELLVKSDLDWTMVRLPMIMQTDEKPEINISLLDCPGDAISATSLAKFVIDQIDDPTYIRKAPFIANI</sequence>
<dbReference type="Gene3D" id="3.40.50.720">
    <property type="entry name" value="NAD(P)-binding Rossmann-like Domain"/>
    <property type="match status" value="1"/>
</dbReference>
<accession>A0ABW5NTA6</accession>
<name>A0ABW5NTA6_9FLAO</name>
<dbReference type="InterPro" id="IPR051606">
    <property type="entry name" value="Polyketide_Oxido-like"/>
</dbReference>
<keyword evidence="3" id="KW-1185">Reference proteome</keyword>
<dbReference type="Proteomes" id="UP001597480">
    <property type="component" value="Unassembled WGS sequence"/>
</dbReference>
<dbReference type="InterPro" id="IPR016040">
    <property type="entry name" value="NAD(P)-bd_dom"/>
</dbReference>
<dbReference type="PANTHER" id="PTHR43355:SF2">
    <property type="entry name" value="FLAVIN REDUCTASE (NADPH)"/>
    <property type="match status" value="1"/>
</dbReference>
<protein>
    <submittedName>
        <fullName evidence="2">NAD(P)-dependent oxidoreductase</fullName>
    </submittedName>
</protein>
<dbReference type="EMBL" id="JBHUMD010000005">
    <property type="protein sequence ID" value="MFD2601304.1"/>
    <property type="molecule type" value="Genomic_DNA"/>
</dbReference>
<organism evidence="2 3">
    <name type="scientific">Flavobacterium suzhouense</name>
    <dbReference type="NCBI Taxonomy" id="1529638"/>
    <lineage>
        <taxon>Bacteria</taxon>
        <taxon>Pseudomonadati</taxon>
        <taxon>Bacteroidota</taxon>
        <taxon>Flavobacteriia</taxon>
        <taxon>Flavobacteriales</taxon>
        <taxon>Flavobacteriaceae</taxon>
        <taxon>Flavobacterium</taxon>
    </lineage>
</organism>
<evidence type="ECO:0000313" key="2">
    <source>
        <dbReference type="EMBL" id="MFD2601304.1"/>
    </source>
</evidence>
<gene>
    <name evidence="2" type="ORF">ACFSR3_04485</name>
</gene>
<evidence type="ECO:0000259" key="1">
    <source>
        <dbReference type="Pfam" id="PF13460"/>
    </source>
</evidence>
<comment type="caution">
    <text evidence="2">The sequence shown here is derived from an EMBL/GenBank/DDBJ whole genome shotgun (WGS) entry which is preliminary data.</text>
</comment>
<proteinExistence type="predicted"/>